<dbReference type="Pfam" id="PF02449">
    <property type="entry name" value="Glyco_hydro_42"/>
    <property type="match status" value="1"/>
</dbReference>
<dbReference type="RefSeq" id="WP_133460609.1">
    <property type="nucleotide sequence ID" value="NZ_SNVX01000003.1"/>
</dbReference>
<dbReference type="EMBL" id="SNVX01000003">
    <property type="protein sequence ID" value="TDN59833.1"/>
    <property type="molecule type" value="Genomic_DNA"/>
</dbReference>
<dbReference type="InterPro" id="IPR013529">
    <property type="entry name" value="Glyco_hydro_42_N"/>
</dbReference>
<feature type="chain" id="PRO_5020374916" evidence="3">
    <location>
        <begin position="24"/>
        <end position="474"/>
    </location>
</feature>
<sequence length="474" mass="53526">MPLNTKQIASIIAALLFASTGVAAPLHATQMVVTPPAFEGILTNPGMGVASFHDGYGQKLSEADYPNTGIEYERFYWSDLEPQEGVYNFKLIDNAFTVAAQHQPAMNVGLRFMALDEPQAGSKIPAWLIAKGIKGQWVENGKTFVPDLTDPIFLQYAQKLLNTLGARYDGNPELAYLDIGMVGSWGEWHNSNFTDVPALDKKYTPEQLSRYVDMHFSAFPKTPKIMLISGGKTLATAVQKGAGWRADCWGDWHNFTPDWSHMRDDYPQRLTAAQTAYPGFQQSWQHAPVSLEICGYMDEWQSIQHYSREQVQATFDWALQHHASTLNLKSRRVPQEYRDIVDNALRHIGYRYRISRLAFPATAHAGQSITLESLWQNEGVAPIYLPYHLRWRITTPSGESVMQQSTQDDLRKWLPGEHASRVTFTLPRDLPAGQYQFEAAITDDTHTPRVSLANQNRGQDGWYPLASFELKETL</sequence>
<dbReference type="InterPro" id="IPR017853">
    <property type="entry name" value="GH"/>
</dbReference>
<dbReference type="Pfam" id="PF16116">
    <property type="entry name" value="DUF4832"/>
    <property type="match status" value="1"/>
</dbReference>
<dbReference type="OrthoDB" id="9800974at2"/>
<feature type="signal peptide" evidence="3">
    <location>
        <begin position="1"/>
        <end position="23"/>
    </location>
</feature>
<keyword evidence="7" id="KW-1185">Reference proteome</keyword>
<dbReference type="Proteomes" id="UP000295530">
    <property type="component" value="Unassembled WGS sequence"/>
</dbReference>
<name>A0A4R6EMW7_SCAGO</name>
<organism evidence="6 7">
    <name type="scientific">Scandinavium goeteborgense</name>
    <dbReference type="NCBI Taxonomy" id="1851514"/>
    <lineage>
        <taxon>Bacteria</taxon>
        <taxon>Pseudomonadati</taxon>
        <taxon>Pseudomonadota</taxon>
        <taxon>Gammaproteobacteria</taxon>
        <taxon>Enterobacterales</taxon>
        <taxon>Enterobacteriaceae</taxon>
        <taxon>Scandinavium</taxon>
    </lineage>
</organism>
<dbReference type="Gene3D" id="3.20.20.80">
    <property type="entry name" value="Glycosidases"/>
    <property type="match status" value="1"/>
</dbReference>
<evidence type="ECO:0000313" key="6">
    <source>
        <dbReference type="EMBL" id="TDN59833.1"/>
    </source>
</evidence>
<evidence type="ECO:0000259" key="4">
    <source>
        <dbReference type="Pfam" id="PF02449"/>
    </source>
</evidence>
<dbReference type="AlphaFoldDB" id="A0A4R6EMW7"/>
<dbReference type="GO" id="GO:0009341">
    <property type="term" value="C:beta-galactosidase complex"/>
    <property type="evidence" value="ECO:0007669"/>
    <property type="project" value="InterPro"/>
</dbReference>
<keyword evidence="2" id="KW-0326">Glycosidase</keyword>
<keyword evidence="3" id="KW-0732">Signal</keyword>
<dbReference type="GO" id="GO:0004565">
    <property type="term" value="F:beta-galactosidase activity"/>
    <property type="evidence" value="ECO:0007669"/>
    <property type="project" value="InterPro"/>
</dbReference>
<gene>
    <name evidence="6" type="ORF">EC847_1034</name>
</gene>
<feature type="domain" description="DUF4832" evidence="5">
    <location>
        <begin position="312"/>
        <end position="447"/>
    </location>
</feature>
<comment type="caution">
    <text evidence="6">The sequence shown here is derived from an EMBL/GenBank/DDBJ whole genome shotgun (WGS) entry which is preliminary data.</text>
</comment>
<evidence type="ECO:0000256" key="2">
    <source>
        <dbReference type="ARBA" id="ARBA00023295"/>
    </source>
</evidence>
<feature type="domain" description="Glycoside hydrolase family 42 N-terminal" evidence="4">
    <location>
        <begin position="74"/>
        <end position="179"/>
    </location>
</feature>
<accession>A0A4R6EMW7</accession>
<evidence type="ECO:0000313" key="7">
    <source>
        <dbReference type="Proteomes" id="UP000295530"/>
    </source>
</evidence>
<keyword evidence="1" id="KW-0378">Hydrolase</keyword>
<evidence type="ECO:0000256" key="1">
    <source>
        <dbReference type="ARBA" id="ARBA00022801"/>
    </source>
</evidence>
<proteinExistence type="predicted"/>
<dbReference type="SUPFAM" id="SSF51445">
    <property type="entry name" value="(Trans)glycosidases"/>
    <property type="match status" value="1"/>
</dbReference>
<protein>
    <submittedName>
        <fullName evidence="6">Beta-galactosidase-like protein</fullName>
    </submittedName>
</protein>
<dbReference type="InterPro" id="IPR032267">
    <property type="entry name" value="DUF4832"/>
</dbReference>
<dbReference type="GO" id="GO:0005975">
    <property type="term" value="P:carbohydrate metabolic process"/>
    <property type="evidence" value="ECO:0007669"/>
    <property type="project" value="InterPro"/>
</dbReference>
<reference evidence="6 7" key="1">
    <citation type="submission" date="2019-03" db="EMBL/GenBank/DDBJ databases">
        <title>Genomic analyses of the natural microbiome of Caenorhabditis elegans.</title>
        <authorList>
            <person name="Samuel B."/>
        </authorList>
    </citation>
    <scope>NUCLEOTIDE SEQUENCE [LARGE SCALE GENOMIC DNA]</scope>
    <source>
        <strain evidence="6 7">BIGb0156</strain>
    </source>
</reference>
<evidence type="ECO:0000256" key="3">
    <source>
        <dbReference type="SAM" id="SignalP"/>
    </source>
</evidence>
<evidence type="ECO:0000259" key="5">
    <source>
        <dbReference type="Pfam" id="PF16116"/>
    </source>
</evidence>